<dbReference type="PROSITE" id="PS51473">
    <property type="entry name" value="GNK2"/>
    <property type="match status" value="1"/>
</dbReference>
<protein>
    <recommendedName>
        <fullName evidence="3">Gnk2-homologous domain-containing protein</fullName>
    </recommendedName>
</protein>
<evidence type="ECO:0000259" key="3">
    <source>
        <dbReference type="PROSITE" id="PS51473"/>
    </source>
</evidence>
<dbReference type="Proteomes" id="UP000823749">
    <property type="component" value="Chromosome 13"/>
</dbReference>
<proteinExistence type="predicted"/>
<keyword evidence="5" id="KW-1185">Reference proteome</keyword>
<dbReference type="Pfam" id="PF01657">
    <property type="entry name" value="Stress-antifung"/>
    <property type="match status" value="1"/>
</dbReference>
<keyword evidence="1" id="KW-0732">Signal</keyword>
<gene>
    <name evidence="4" type="ORF">RHGRI_037339</name>
</gene>
<name>A0AAV6HRE6_9ERIC</name>
<dbReference type="CDD" id="cd23509">
    <property type="entry name" value="Gnk2-like"/>
    <property type="match status" value="1"/>
</dbReference>
<evidence type="ECO:0000256" key="1">
    <source>
        <dbReference type="ARBA" id="ARBA00022729"/>
    </source>
</evidence>
<dbReference type="AlphaFoldDB" id="A0AAV6HRE6"/>
<keyword evidence="2" id="KW-0677">Repeat</keyword>
<evidence type="ECO:0000313" key="5">
    <source>
        <dbReference type="Proteomes" id="UP000823749"/>
    </source>
</evidence>
<dbReference type="PANTHER" id="PTHR32099:SF31">
    <property type="entry name" value="PROTEIN KINASE DOMAIN-CONTAINING PROTEIN"/>
    <property type="match status" value="1"/>
</dbReference>
<dbReference type="EMBL" id="JACTNZ010000013">
    <property type="protein sequence ID" value="KAG5516585.1"/>
    <property type="molecule type" value="Genomic_DNA"/>
</dbReference>
<evidence type="ECO:0000256" key="2">
    <source>
        <dbReference type="ARBA" id="ARBA00022737"/>
    </source>
</evidence>
<evidence type="ECO:0000313" key="4">
    <source>
        <dbReference type="EMBL" id="KAG5516585.1"/>
    </source>
</evidence>
<organism evidence="4 5">
    <name type="scientific">Rhododendron griersonianum</name>
    <dbReference type="NCBI Taxonomy" id="479676"/>
    <lineage>
        <taxon>Eukaryota</taxon>
        <taxon>Viridiplantae</taxon>
        <taxon>Streptophyta</taxon>
        <taxon>Embryophyta</taxon>
        <taxon>Tracheophyta</taxon>
        <taxon>Spermatophyta</taxon>
        <taxon>Magnoliopsida</taxon>
        <taxon>eudicotyledons</taxon>
        <taxon>Gunneridae</taxon>
        <taxon>Pentapetalae</taxon>
        <taxon>asterids</taxon>
        <taxon>Ericales</taxon>
        <taxon>Ericaceae</taxon>
        <taxon>Ericoideae</taxon>
        <taxon>Rhodoreae</taxon>
        <taxon>Rhododendron</taxon>
    </lineage>
</organism>
<feature type="domain" description="Gnk2-homologous" evidence="3">
    <location>
        <begin position="22"/>
        <end position="127"/>
    </location>
</feature>
<dbReference type="PANTHER" id="PTHR32099">
    <property type="entry name" value="CYSTEINE-RICH REPEAT SECRETORY PROTEIN"/>
    <property type="match status" value="1"/>
</dbReference>
<accession>A0AAV6HRE6</accession>
<comment type="caution">
    <text evidence="4">The sequence shown here is derived from an EMBL/GenBank/DDBJ whole genome shotgun (WGS) entry which is preliminary data.</text>
</comment>
<sequence length="178" mass="19720">MASSASTYAEAMSQASYARIVSKMQVKMSKTDAHLIKRQLYDVVFAFMYTLVSKAPLTDMMFSVDASGVGGSQPRYGLAQCRTYISSGACSDCLGQLIGNFEQYCQGRRGWQILAPSCYLRYEEYLFFAQQLVPPSSVSNAPPPPPSNKQAKLNIAEFSYAEIRCVQFTKLESWSGAH</sequence>
<dbReference type="InterPro" id="IPR038408">
    <property type="entry name" value="GNK2_sf"/>
</dbReference>
<reference evidence="4 5" key="1">
    <citation type="submission" date="2020-08" db="EMBL/GenBank/DDBJ databases">
        <title>Plant Genome Project.</title>
        <authorList>
            <person name="Zhang R.-G."/>
        </authorList>
    </citation>
    <scope>NUCLEOTIDE SEQUENCE [LARGE SCALE GENOMIC DNA]</scope>
    <source>
        <strain evidence="4">WSP0</strain>
        <tissue evidence="4">Leaf</tissue>
    </source>
</reference>
<dbReference type="Gene3D" id="3.30.430.20">
    <property type="entry name" value="Gnk2 domain, C-X8-C-X2-C motif"/>
    <property type="match status" value="1"/>
</dbReference>
<dbReference type="InterPro" id="IPR002902">
    <property type="entry name" value="GNK2"/>
</dbReference>